<dbReference type="GO" id="GO:0006874">
    <property type="term" value="P:intracellular calcium ion homeostasis"/>
    <property type="evidence" value="ECO:0007669"/>
    <property type="project" value="TreeGrafter"/>
</dbReference>
<evidence type="ECO:0000259" key="1">
    <source>
        <dbReference type="Pfam" id="PF25127"/>
    </source>
</evidence>
<dbReference type="PANTHER" id="PTHR12323">
    <property type="entry name" value="SR-RELATED CTD ASSOCIATED FACTOR 6"/>
    <property type="match status" value="1"/>
</dbReference>
<accession>A0A443SC91</accession>
<proteinExistence type="predicted"/>
<dbReference type="PANTHER" id="PTHR12323:SF0">
    <property type="entry name" value="CALCIUM HOMEOSTASIS ENDOPLASMIC RETICULUM PROTEIN"/>
    <property type="match status" value="1"/>
</dbReference>
<protein>
    <submittedName>
        <fullName evidence="2">Calcium homeostasis endoplasmic reticulum protein-like protein</fullName>
    </submittedName>
</protein>
<name>A0A443SC91_9ACAR</name>
<dbReference type="VEuPathDB" id="VectorBase:LDEU007005"/>
<evidence type="ECO:0000313" key="2">
    <source>
        <dbReference type="EMBL" id="RWS25035.1"/>
    </source>
</evidence>
<dbReference type="AlphaFoldDB" id="A0A443SC91"/>
<dbReference type="STRING" id="299467.A0A443SC91"/>
<dbReference type="OrthoDB" id="21470at2759"/>
<keyword evidence="3" id="KW-1185">Reference proteome</keyword>
<evidence type="ECO:0000313" key="3">
    <source>
        <dbReference type="Proteomes" id="UP000288716"/>
    </source>
</evidence>
<dbReference type="Proteomes" id="UP000288716">
    <property type="component" value="Unassembled WGS sequence"/>
</dbReference>
<comment type="caution">
    <text evidence="2">The sequence shown here is derived from an EMBL/GenBank/DDBJ whole genome shotgun (WGS) entry which is preliminary data.</text>
</comment>
<dbReference type="GO" id="GO:0048471">
    <property type="term" value="C:perinuclear region of cytoplasm"/>
    <property type="evidence" value="ECO:0007669"/>
    <property type="project" value="TreeGrafter"/>
</dbReference>
<organism evidence="2 3">
    <name type="scientific">Leptotrombidium deliense</name>
    <dbReference type="NCBI Taxonomy" id="299467"/>
    <lineage>
        <taxon>Eukaryota</taxon>
        <taxon>Metazoa</taxon>
        <taxon>Ecdysozoa</taxon>
        <taxon>Arthropoda</taxon>
        <taxon>Chelicerata</taxon>
        <taxon>Arachnida</taxon>
        <taxon>Acari</taxon>
        <taxon>Acariformes</taxon>
        <taxon>Trombidiformes</taxon>
        <taxon>Prostigmata</taxon>
        <taxon>Anystina</taxon>
        <taxon>Parasitengona</taxon>
        <taxon>Trombiculoidea</taxon>
        <taxon>Trombiculidae</taxon>
        <taxon>Leptotrombidium</taxon>
    </lineage>
</organism>
<gene>
    <name evidence="2" type="ORF">B4U80_01583</name>
</gene>
<feature type="domain" description="DUF7819" evidence="1">
    <location>
        <begin position="208"/>
        <end position="303"/>
    </location>
</feature>
<dbReference type="InterPro" id="IPR056721">
    <property type="entry name" value="DUF7819"/>
</dbReference>
<sequence>MSAPSNNFVPGHLMNVNAPQMPVNRGHYPPQAPQAQLSPAPQNQMFTPQISEAQEQMRQNEHNLMAQHQAMMKQQQMMMMMSPPMMIQNQPPSIQSFGPPQIPSPQISSPMPMYSQMIPPHSQSMAPSQPVVVTMAQQMQHSQHHSMMPQPGPPLVSIAGSHNQPPPPFVTQACIPPPVVSHSILPTSVPNPQFFNAAPPCGPFMINKEVPPDVAYYELPAGLMVPLVKLEDFEYNPIDPVEIKLPAPAPPNERLLKAVEAFYAPPSHDRPRNSEGWEQLGLYEFFRVKSQARKAKDDTISSDRMRITSLQNNHAESLQAI</sequence>
<dbReference type="EMBL" id="NCKV01004135">
    <property type="protein sequence ID" value="RWS25035.1"/>
    <property type="molecule type" value="Genomic_DNA"/>
</dbReference>
<reference evidence="2 3" key="1">
    <citation type="journal article" date="2018" name="Gigascience">
        <title>Genomes of trombidid mites reveal novel predicted allergens and laterally-transferred genes associated with secondary metabolism.</title>
        <authorList>
            <person name="Dong X."/>
            <person name="Chaisiri K."/>
            <person name="Xia D."/>
            <person name="Armstrong S.D."/>
            <person name="Fang Y."/>
            <person name="Donnelly M.J."/>
            <person name="Kadowaki T."/>
            <person name="McGarry J.W."/>
            <person name="Darby A.C."/>
            <person name="Makepeace B.L."/>
        </authorList>
    </citation>
    <scope>NUCLEOTIDE SEQUENCE [LARGE SCALE GENOMIC DNA]</scope>
    <source>
        <strain evidence="2">UoL-UT</strain>
    </source>
</reference>
<dbReference type="Pfam" id="PF25127">
    <property type="entry name" value="DUF7819"/>
    <property type="match status" value="1"/>
</dbReference>